<feature type="compositionally biased region" description="Polar residues" evidence="2">
    <location>
        <begin position="218"/>
        <end position="231"/>
    </location>
</feature>
<feature type="compositionally biased region" description="Polar residues" evidence="2">
    <location>
        <begin position="461"/>
        <end position="505"/>
    </location>
</feature>
<feature type="compositionally biased region" description="Polar residues" evidence="2">
    <location>
        <begin position="408"/>
        <end position="426"/>
    </location>
</feature>
<dbReference type="InterPro" id="IPR018608">
    <property type="entry name" value="Gti1/Pac2"/>
</dbReference>
<dbReference type="PANTHER" id="PTHR28027:SF2">
    <property type="entry name" value="TRANSCRIPTIONAL REGULATOR MIT1"/>
    <property type="match status" value="1"/>
</dbReference>
<feature type="region of interest" description="Disordered" evidence="2">
    <location>
        <begin position="408"/>
        <end position="539"/>
    </location>
</feature>
<protein>
    <submittedName>
        <fullName evidence="3">Gti1/Pac2 family-domain-containing protein</fullName>
    </submittedName>
</protein>
<dbReference type="AlphaFoldDB" id="A0A6A5Z892"/>
<feature type="compositionally biased region" description="Polar residues" evidence="2">
    <location>
        <begin position="81"/>
        <end position="90"/>
    </location>
</feature>
<keyword evidence="4" id="KW-1185">Reference proteome</keyword>
<dbReference type="Proteomes" id="UP000799770">
    <property type="component" value="Unassembled WGS sequence"/>
</dbReference>
<dbReference type="PANTHER" id="PTHR28027">
    <property type="entry name" value="TRANSCRIPTIONAL REGULATOR MIT1"/>
    <property type="match status" value="1"/>
</dbReference>
<dbReference type="GO" id="GO:0003677">
    <property type="term" value="F:DNA binding"/>
    <property type="evidence" value="ECO:0007669"/>
    <property type="project" value="TreeGrafter"/>
</dbReference>
<feature type="region of interest" description="Disordered" evidence="2">
    <location>
        <begin position="202"/>
        <end position="245"/>
    </location>
</feature>
<reference evidence="3" key="1">
    <citation type="journal article" date="2020" name="Stud. Mycol.">
        <title>101 Dothideomycetes genomes: a test case for predicting lifestyles and emergence of pathogens.</title>
        <authorList>
            <person name="Haridas S."/>
            <person name="Albert R."/>
            <person name="Binder M."/>
            <person name="Bloem J."/>
            <person name="Labutti K."/>
            <person name="Salamov A."/>
            <person name="Andreopoulos B."/>
            <person name="Baker S."/>
            <person name="Barry K."/>
            <person name="Bills G."/>
            <person name="Bluhm B."/>
            <person name="Cannon C."/>
            <person name="Castanera R."/>
            <person name="Culley D."/>
            <person name="Daum C."/>
            <person name="Ezra D."/>
            <person name="Gonzalez J."/>
            <person name="Henrissat B."/>
            <person name="Kuo A."/>
            <person name="Liang C."/>
            <person name="Lipzen A."/>
            <person name="Lutzoni F."/>
            <person name="Magnuson J."/>
            <person name="Mondo S."/>
            <person name="Nolan M."/>
            <person name="Ohm R."/>
            <person name="Pangilinan J."/>
            <person name="Park H.-J."/>
            <person name="Ramirez L."/>
            <person name="Alfaro M."/>
            <person name="Sun H."/>
            <person name="Tritt A."/>
            <person name="Yoshinaga Y."/>
            <person name="Zwiers L.-H."/>
            <person name="Turgeon B."/>
            <person name="Goodwin S."/>
            <person name="Spatafora J."/>
            <person name="Crous P."/>
            <person name="Grigoriev I."/>
        </authorList>
    </citation>
    <scope>NUCLEOTIDE SEQUENCE</scope>
    <source>
        <strain evidence="3">CBS 627.86</strain>
    </source>
</reference>
<feature type="compositionally biased region" description="Polar residues" evidence="2">
    <location>
        <begin position="435"/>
        <end position="452"/>
    </location>
</feature>
<evidence type="ECO:0000313" key="3">
    <source>
        <dbReference type="EMBL" id="KAF2114967.1"/>
    </source>
</evidence>
<gene>
    <name evidence="3" type="ORF">BDV96DRAFT_494385</name>
</gene>
<comment type="similarity">
    <text evidence="1">Belongs to the MIT1/WOR1 family.</text>
</comment>
<dbReference type="OrthoDB" id="5319641at2759"/>
<name>A0A6A5Z892_9PLEO</name>
<accession>A0A6A5Z892</accession>
<sequence>MLQGIRASTLPMPSFGHGLSYAGVHKMDGYHDVDPWNWPQQQSNNSSSQTYSNVFDPSLYSHYGPHVSQSHVSVQSRHHSIATTGQSHASTPPPPRQQLSGSLVKAQPAFKPTWHGFLDTTKDAMTIVEAALQGHLSHISRRPHDKERAEMLTSGTIIVYEENASGIKRWTDAVHWSPSRVMNNCLIYRQLIRALKPEEKKTALNPSCGGKRKRKESASSSITNTGETVSNAEDEYEGSALDVPVPGDVTPTSESLGKVYANFAQSLTPDQQRRFCGSLIDSYEFKEGGLMKKTISVKYQGTHHHVISYYSLEDVVNGKLKRPFQDQKLANIQPRSELLTGWKVSLEDEESKDLSLVAGYSQPVQPSHIQHHAAGAVTQAIATHGLVQTQPSLHLHLPADYWQSQTTQYPQTQRANHHYTPTQPSAPQYLPAVNPQYSSQPAQSHQYGSHQSPVDHIEPQHASSQSYPVQQPSGQPYSVHQAPAQQYSPQTSSVAQYASQTQPAQHFSEEQPHISAPHRYSPRQPASHYPTGHHGQVGHQPQFALPQAHVFDVSVPIPQSQTPVHPPTHSPVHQHDTQRRASAPVTMQNYAQPHPTSQYPQNPQPQAYYVADQKYYGF</sequence>
<feature type="compositionally biased region" description="Low complexity" evidence="2">
    <location>
        <begin position="66"/>
        <end position="75"/>
    </location>
</feature>
<organism evidence="3 4">
    <name type="scientific">Lophiotrema nucula</name>
    <dbReference type="NCBI Taxonomy" id="690887"/>
    <lineage>
        <taxon>Eukaryota</taxon>
        <taxon>Fungi</taxon>
        <taxon>Dikarya</taxon>
        <taxon>Ascomycota</taxon>
        <taxon>Pezizomycotina</taxon>
        <taxon>Dothideomycetes</taxon>
        <taxon>Pleosporomycetidae</taxon>
        <taxon>Pleosporales</taxon>
        <taxon>Lophiotremataceae</taxon>
        <taxon>Lophiotrema</taxon>
    </lineage>
</organism>
<dbReference type="EMBL" id="ML977324">
    <property type="protein sequence ID" value="KAF2114967.1"/>
    <property type="molecule type" value="Genomic_DNA"/>
</dbReference>
<evidence type="ECO:0000256" key="1">
    <source>
        <dbReference type="ARBA" id="ARBA00008359"/>
    </source>
</evidence>
<evidence type="ECO:0000256" key="2">
    <source>
        <dbReference type="SAM" id="MobiDB-lite"/>
    </source>
</evidence>
<evidence type="ECO:0000313" key="4">
    <source>
        <dbReference type="Proteomes" id="UP000799770"/>
    </source>
</evidence>
<dbReference type="Pfam" id="PF09729">
    <property type="entry name" value="Gti1_Pac2"/>
    <property type="match status" value="1"/>
</dbReference>
<feature type="region of interest" description="Disordered" evidence="2">
    <location>
        <begin position="66"/>
        <end position="102"/>
    </location>
</feature>
<proteinExistence type="inferred from homology"/>